<organism evidence="1 2">
    <name type="scientific">Pisolithus tinctorius Marx 270</name>
    <dbReference type="NCBI Taxonomy" id="870435"/>
    <lineage>
        <taxon>Eukaryota</taxon>
        <taxon>Fungi</taxon>
        <taxon>Dikarya</taxon>
        <taxon>Basidiomycota</taxon>
        <taxon>Agaricomycotina</taxon>
        <taxon>Agaricomycetes</taxon>
        <taxon>Agaricomycetidae</taxon>
        <taxon>Boletales</taxon>
        <taxon>Sclerodermatineae</taxon>
        <taxon>Pisolithaceae</taxon>
        <taxon>Pisolithus</taxon>
    </lineage>
</organism>
<sequence>MSLNEQEKKRDGNTDGIVSTLVVLVKDVMSLEVLPSFPFVICITEGRDARAREKVAATKLRTRV</sequence>
<dbReference type="Proteomes" id="UP000054217">
    <property type="component" value="Unassembled WGS sequence"/>
</dbReference>
<evidence type="ECO:0000313" key="2">
    <source>
        <dbReference type="Proteomes" id="UP000054217"/>
    </source>
</evidence>
<dbReference type="HOGENOM" id="CLU_2873966_0_0_1"/>
<dbReference type="AlphaFoldDB" id="A0A0C3NTW9"/>
<evidence type="ECO:0000313" key="1">
    <source>
        <dbReference type="EMBL" id="KIO04310.1"/>
    </source>
</evidence>
<proteinExistence type="predicted"/>
<name>A0A0C3NTW9_PISTI</name>
<reference evidence="2" key="2">
    <citation type="submission" date="2015-01" db="EMBL/GenBank/DDBJ databases">
        <title>Evolutionary Origins and Diversification of the Mycorrhizal Mutualists.</title>
        <authorList>
            <consortium name="DOE Joint Genome Institute"/>
            <consortium name="Mycorrhizal Genomics Consortium"/>
            <person name="Kohler A."/>
            <person name="Kuo A."/>
            <person name="Nagy L.G."/>
            <person name="Floudas D."/>
            <person name="Copeland A."/>
            <person name="Barry K.W."/>
            <person name="Cichocki N."/>
            <person name="Veneault-Fourrey C."/>
            <person name="LaButti K."/>
            <person name="Lindquist E.A."/>
            <person name="Lipzen A."/>
            <person name="Lundell T."/>
            <person name="Morin E."/>
            <person name="Murat C."/>
            <person name="Riley R."/>
            <person name="Ohm R."/>
            <person name="Sun H."/>
            <person name="Tunlid A."/>
            <person name="Henrissat B."/>
            <person name="Grigoriev I.V."/>
            <person name="Hibbett D.S."/>
            <person name="Martin F."/>
        </authorList>
    </citation>
    <scope>NUCLEOTIDE SEQUENCE [LARGE SCALE GENOMIC DNA]</scope>
    <source>
        <strain evidence="2">Marx 270</strain>
    </source>
</reference>
<dbReference type="EMBL" id="KN831972">
    <property type="protein sequence ID" value="KIO04310.1"/>
    <property type="molecule type" value="Genomic_DNA"/>
</dbReference>
<gene>
    <name evidence="1" type="ORF">M404DRAFT_1000781</name>
</gene>
<accession>A0A0C3NTW9</accession>
<feature type="non-terminal residue" evidence="1">
    <location>
        <position position="64"/>
    </location>
</feature>
<protein>
    <submittedName>
        <fullName evidence="1">Uncharacterized protein</fullName>
    </submittedName>
</protein>
<keyword evidence="2" id="KW-1185">Reference proteome</keyword>
<dbReference type="InParanoid" id="A0A0C3NTW9"/>
<reference evidence="1 2" key="1">
    <citation type="submission" date="2014-04" db="EMBL/GenBank/DDBJ databases">
        <authorList>
            <consortium name="DOE Joint Genome Institute"/>
            <person name="Kuo A."/>
            <person name="Kohler A."/>
            <person name="Costa M.D."/>
            <person name="Nagy L.G."/>
            <person name="Floudas D."/>
            <person name="Copeland A."/>
            <person name="Barry K.W."/>
            <person name="Cichocki N."/>
            <person name="Veneault-Fourrey C."/>
            <person name="LaButti K."/>
            <person name="Lindquist E.A."/>
            <person name="Lipzen A."/>
            <person name="Lundell T."/>
            <person name="Morin E."/>
            <person name="Murat C."/>
            <person name="Sun H."/>
            <person name="Tunlid A."/>
            <person name="Henrissat B."/>
            <person name="Grigoriev I.V."/>
            <person name="Hibbett D.S."/>
            <person name="Martin F."/>
            <person name="Nordberg H.P."/>
            <person name="Cantor M.N."/>
            <person name="Hua S.X."/>
        </authorList>
    </citation>
    <scope>NUCLEOTIDE SEQUENCE [LARGE SCALE GENOMIC DNA]</scope>
    <source>
        <strain evidence="1 2">Marx 270</strain>
    </source>
</reference>